<gene>
    <name evidence="6" type="ORF">DC041_0008750</name>
</gene>
<dbReference type="Proteomes" id="UP000290809">
    <property type="component" value="Unassembled WGS sequence"/>
</dbReference>
<keyword evidence="7" id="KW-1185">Reference proteome</keyword>
<feature type="compositionally biased region" description="Low complexity" evidence="4">
    <location>
        <begin position="843"/>
        <end position="873"/>
    </location>
</feature>
<dbReference type="InterPro" id="IPR011011">
    <property type="entry name" value="Znf_FYVE_PHD"/>
</dbReference>
<organism evidence="6 7">
    <name type="scientific">Schistosoma bovis</name>
    <name type="common">Blood fluke</name>
    <dbReference type="NCBI Taxonomy" id="6184"/>
    <lineage>
        <taxon>Eukaryota</taxon>
        <taxon>Metazoa</taxon>
        <taxon>Spiralia</taxon>
        <taxon>Lophotrochozoa</taxon>
        <taxon>Platyhelminthes</taxon>
        <taxon>Trematoda</taxon>
        <taxon>Digenea</taxon>
        <taxon>Strigeidida</taxon>
        <taxon>Schistosomatoidea</taxon>
        <taxon>Schistosomatidae</taxon>
        <taxon>Schistosoma</taxon>
    </lineage>
</organism>
<dbReference type="InterPro" id="IPR042163">
    <property type="entry name" value="PHF12"/>
</dbReference>
<evidence type="ECO:0000259" key="5">
    <source>
        <dbReference type="PROSITE" id="PS50006"/>
    </source>
</evidence>
<dbReference type="Gene3D" id="3.30.40.10">
    <property type="entry name" value="Zinc/RING finger domain, C3HC4 (zinc finger)"/>
    <property type="match status" value="1"/>
</dbReference>
<dbReference type="PANTHER" id="PTHR46309:SF1">
    <property type="entry name" value="PHD FINGER PROTEIN 12"/>
    <property type="match status" value="1"/>
</dbReference>
<dbReference type="GO" id="GO:0070822">
    <property type="term" value="C:Sin3-type complex"/>
    <property type="evidence" value="ECO:0007669"/>
    <property type="project" value="TreeGrafter"/>
</dbReference>
<reference evidence="6 7" key="1">
    <citation type="journal article" date="2019" name="PLoS Pathog.">
        <title>Genome sequence of the bovine parasite Schistosoma bovis Tanzania.</title>
        <authorList>
            <person name="Oey H."/>
            <person name="Zakrzewski M."/>
            <person name="Gobert G."/>
            <person name="Gravermann K."/>
            <person name="Stoye J."/>
            <person name="Jones M."/>
            <person name="Mcmanus D."/>
            <person name="Krause L."/>
        </authorList>
    </citation>
    <scope>NUCLEOTIDE SEQUENCE [LARGE SCALE GENOMIC DNA]</scope>
    <source>
        <strain evidence="6 7">TAN1997</strain>
    </source>
</reference>
<feature type="non-terminal residue" evidence="6">
    <location>
        <position position="1"/>
    </location>
</feature>
<keyword evidence="1" id="KW-0479">Metal-binding</keyword>
<dbReference type="PROSITE" id="PS50006">
    <property type="entry name" value="FHA_DOMAIN"/>
    <property type="match status" value="2"/>
</dbReference>
<dbReference type="SUPFAM" id="SSF49879">
    <property type="entry name" value="SMAD/FHA domain"/>
    <property type="match status" value="2"/>
</dbReference>
<comment type="caution">
    <text evidence="6">The sequence shown here is derived from an EMBL/GenBank/DDBJ whole genome shotgun (WGS) entry which is preliminary data.</text>
</comment>
<dbReference type="SUPFAM" id="SSF57903">
    <property type="entry name" value="FYVE/PHD zinc finger"/>
    <property type="match status" value="1"/>
</dbReference>
<dbReference type="STRING" id="6184.A0A430Q1A6"/>
<name>A0A430Q1A6_SCHBO</name>
<evidence type="ECO:0000256" key="1">
    <source>
        <dbReference type="ARBA" id="ARBA00022723"/>
    </source>
</evidence>
<keyword evidence="2" id="KW-0863">Zinc-finger</keyword>
<feature type="domain" description="FHA" evidence="5">
    <location>
        <begin position="85"/>
        <end position="146"/>
    </location>
</feature>
<accession>A0A430Q1A6</accession>
<dbReference type="InterPro" id="IPR013083">
    <property type="entry name" value="Znf_RING/FYVE/PHD"/>
</dbReference>
<dbReference type="AlphaFoldDB" id="A0A430Q1A6"/>
<evidence type="ECO:0000313" key="7">
    <source>
        <dbReference type="Proteomes" id="UP000290809"/>
    </source>
</evidence>
<dbReference type="InterPro" id="IPR000253">
    <property type="entry name" value="FHA_dom"/>
</dbReference>
<dbReference type="PANTHER" id="PTHR46309">
    <property type="entry name" value="PHD FINGER PROTEIN 12"/>
    <property type="match status" value="1"/>
</dbReference>
<evidence type="ECO:0000256" key="4">
    <source>
        <dbReference type="SAM" id="MobiDB-lite"/>
    </source>
</evidence>
<feature type="domain" description="FHA" evidence="5">
    <location>
        <begin position="700"/>
        <end position="761"/>
    </location>
</feature>
<dbReference type="Pfam" id="PF00628">
    <property type="entry name" value="PHD"/>
    <property type="match status" value="1"/>
</dbReference>
<sequence length="901" mass="102313">PSKLARLDPQLLYTLAAQRIYDLLGINNENSIFPNEDNIKQNSCKTKKDTSKTLNIPESCIRARAVLTPCDGTNGYETRMHYRQLTVGTSPDCHLCLANYNLSLLNNQKCSFISQHHATIFYDDWTQHYELINYSEYGTRSSDLVHRVRNLIKTAPKELSPNYQTSSVISELCDSPPKRLMKMLSKRHEDLSHMTSICDCTSLHFTQNDKFLVDKTDSSFDLITGWEGSAILRHGSMIQFGCYKFIFSLVNHSLPSYPSSTSSSTTCFYAPLLPCDYCSSCFHLECLNPPLSHFPPRSDRWMCPNHTEHTTERYLTRSIRLTERMQIWTKLYSSLNNENNHYEQSIDKTDEMTKILEHIPPYELTYTPDEESSILSDLMRTIQRSRNEQQQQQYQLLSSNLSNTAMSSIFDSILYTTNNTTTIKDKQHILSNLKRIPRINESSNVYQLTNLLDSSSTDEKSIFVRGLLQFYLQNTLQLPTQSSNLIQPDGSSSTMISDTSDTIVTTNATQLSISSSFETTPIAVTTTAIDSQINDNNISSSLVIDNKTTDTLKLTTDSIDMNTGNNSSILPYNTEQISKDPSFIQDDNEHLCNSFEQLNTAIMKKFNNITDNNSIPSKLARLDPQLLYTLAAQRIYDLLGINNENSIFPNEDNIKQNSCKTKKDTSKTLNIPESCIRARAVLTPCDGTNGYETRMHYRQLTVGTSPDCHLCLANYNLSSLNNQKCSFISSHHATIFYDDWTQHYELINYNEYGTRSSDLVHRVRNLIKTAPKELSPNYQTSSVISELCDSPPKRLMKMLSKRHEDLSHMTSRCDRTSLHFTRNDKILVDKTDSSFNLITVNHSLPSHPSSTSSSTSTWMTINNSSTQSSSSHESPVLLTDSLSVVTKDFLKLSKNNNLLVH</sequence>
<dbReference type="EMBL" id="QMKO01003373">
    <property type="protein sequence ID" value="RTG81435.1"/>
    <property type="molecule type" value="Genomic_DNA"/>
</dbReference>
<keyword evidence="3" id="KW-0862">Zinc</keyword>
<evidence type="ECO:0000256" key="2">
    <source>
        <dbReference type="ARBA" id="ARBA00022771"/>
    </source>
</evidence>
<evidence type="ECO:0000313" key="6">
    <source>
        <dbReference type="EMBL" id="RTG81435.1"/>
    </source>
</evidence>
<dbReference type="InterPro" id="IPR019787">
    <property type="entry name" value="Znf_PHD-finger"/>
</dbReference>
<proteinExistence type="predicted"/>
<dbReference type="CDD" id="cd15534">
    <property type="entry name" value="PHD2_PHF12_Rco1"/>
    <property type="match status" value="1"/>
</dbReference>
<dbReference type="GO" id="GO:0008270">
    <property type="term" value="F:zinc ion binding"/>
    <property type="evidence" value="ECO:0007669"/>
    <property type="project" value="UniProtKB-KW"/>
</dbReference>
<dbReference type="InterPro" id="IPR008984">
    <property type="entry name" value="SMAD_FHA_dom_sf"/>
</dbReference>
<feature type="region of interest" description="Disordered" evidence="4">
    <location>
        <begin position="842"/>
        <end position="873"/>
    </location>
</feature>
<evidence type="ECO:0000256" key="3">
    <source>
        <dbReference type="ARBA" id="ARBA00022833"/>
    </source>
</evidence>
<dbReference type="GO" id="GO:0003714">
    <property type="term" value="F:transcription corepressor activity"/>
    <property type="evidence" value="ECO:0007669"/>
    <property type="project" value="InterPro"/>
</dbReference>
<protein>
    <recommendedName>
        <fullName evidence="5">FHA domain-containing protein</fullName>
    </recommendedName>
</protein>
<dbReference type="GO" id="GO:0000122">
    <property type="term" value="P:negative regulation of transcription by RNA polymerase II"/>
    <property type="evidence" value="ECO:0007669"/>
    <property type="project" value="TreeGrafter"/>
</dbReference>